<evidence type="ECO:0000313" key="2">
    <source>
        <dbReference type="EMBL" id="CAG8950159.1"/>
    </source>
</evidence>
<feature type="region of interest" description="Disordered" evidence="1">
    <location>
        <begin position="125"/>
        <end position="188"/>
    </location>
</feature>
<organism evidence="2 3">
    <name type="scientific">Hymenoscyphus fraxineus</name>
    <dbReference type="NCBI Taxonomy" id="746836"/>
    <lineage>
        <taxon>Eukaryota</taxon>
        <taxon>Fungi</taxon>
        <taxon>Dikarya</taxon>
        <taxon>Ascomycota</taxon>
        <taxon>Pezizomycotina</taxon>
        <taxon>Leotiomycetes</taxon>
        <taxon>Helotiales</taxon>
        <taxon>Helotiaceae</taxon>
        <taxon>Hymenoscyphus</taxon>
    </lineage>
</organism>
<dbReference type="OrthoDB" id="4776522at2759"/>
<name>A0A9N9KLY7_9HELO</name>
<sequence>MPRPQPLAGACTHLTVTRYYTTHYRCCICTRLGSFGWLYRCTQDRELMLEENNKRFGSTDEGISAMLGRSEIPPRSPAARHDKLAFLSELTPEQFASYSEEQVNKILDQRAHILEVAFAQSQPMVPDIIVTPPSPSQPGSSRDPPTRENANSNAATGAVPVSTSQPGSSRDPPTRVLTPPPNHPDKPWLNMTGGECQFKCCHRCRSGIYERSYLSLNGIANNDIPMTALTGFGFHTREHMPYSHPDLVKNLGLRPNPVPRVWAPPIIPRRAYTLSWTINPSARSTPDFAAEGRKILTDFLNKLTAEPSTSSSEHSLATLQRYSNKPLPNIPSVAASQVLRSNTLQNTAPPHPGPLTSHPPPHIIRPKPRRSNLSLAVAISTPLPIDDDDDLKPLTPMEAAESHEGAGVFSSKPLEVGDGVAVMEEGVEGHFADLMDIEVQVDGKEKGIDGETLNGDAMDVKEDGEEGEEESSATGGFGGLESIMTQV</sequence>
<dbReference type="AlphaFoldDB" id="A0A9N9KLY7"/>
<accession>A0A9N9KLY7</accession>
<feature type="compositionally biased region" description="Polar residues" evidence="1">
    <location>
        <begin position="148"/>
        <end position="168"/>
    </location>
</feature>
<proteinExistence type="predicted"/>
<keyword evidence="3" id="KW-1185">Reference proteome</keyword>
<reference evidence="2" key="1">
    <citation type="submission" date="2021-07" db="EMBL/GenBank/DDBJ databases">
        <authorList>
            <person name="Durling M."/>
        </authorList>
    </citation>
    <scope>NUCLEOTIDE SEQUENCE</scope>
</reference>
<feature type="region of interest" description="Disordered" evidence="1">
    <location>
        <begin position="447"/>
        <end position="487"/>
    </location>
</feature>
<gene>
    <name evidence="2" type="ORF">HYFRA_00008396</name>
</gene>
<evidence type="ECO:0000256" key="1">
    <source>
        <dbReference type="SAM" id="MobiDB-lite"/>
    </source>
</evidence>
<dbReference type="Proteomes" id="UP000696280">
    <property type="component" value="Unassembled WGS sequence"/>
</dbReference>
<evidence type="ECO:0000313" key="3">
    <source>
        <dbReference type="Proteomes" id="UP000696280"/>
    </source>
</evidence>
<dbReference type="EMBL" id="CAJVRL010000035">
    <property type="protein sequence ID" value="CAG8950159.1"/>
    <property type="molecule type" value="Genomic_DNA"/>
</dbReference>
<comment type="caution">
    <text evidence="2">The sequence shown here is derived from an EMBL/GenBank/DDBJ whole genome shotgun (WGS) entry which is preliminary data.</text>
</comment>
<feature type="compositionally biased region" description="Acidic residues" evidence="1">
    <location>
        <begin position="462"/>
        <end position="471"/>
    </location>
</feature>
<protein>
    <submittedName>
        <fullName evidence="2">Uncharacterized protein</fullName>
    </submittedName>
</protein>